<accession>A0A6H5HYC9</accession>
<reference evidence="1 2" key="1">
    <citation type="submission" date="2020-02" db="EMBL/GenBank/DDBJ databases">
        <authorList>
            <person name="Ferguson B K."/>
        </authorList>
    </citation>
    <scope>NUCLEOTIDE SEQUENCE [LARGE SCALE GENOMIC DNA]</scope>
</reference>
<sequence length="123" mass="14425">YKAYRYRLSTRVAYSGWCTRYKYNSSTTNFPKQVEMFSLLYPPQVAFSGCTRRVPIRCTRYEYSPNDDFSLRIVESVSEATCQRLDGYSGTRYKQYNLVERLPQGSEMVFATTCPPGWPIRLH</sequence>
<gene>
    <name evidence="1" type="ORF">TBRA_LOCUS924</name>
</gene>
<name>A0A6H5HYC9_9HYME</name>
<keyword evidence="2" id="KW-1185">Reference proteome</keyword>
<evidence type="ECO:0000313" key="1">
    <source>
        <dbReference type="EMBL" id="CAB0028800.1"/>
    </source>
</evidence>
<feature type="non-terminal residue" evidence="1">
    <location>
        <position position="1"/>
    </location>
</feature>
<protein>
    <submittedName>
        <fullName evidence="1">Uncharacterized protein</fullName>
    </submittedName>
</protein>
<dbReference type="Proteomes" id="UP000479190">
    <property type="component" value="Unassembled WGS sequence"/>
</dbReference>
<dbReference type="AlphaFoldDB" id="A0A6H5HYC9"/>
<organism evidence="1 2">
    <name type="scientific">Trichogramma brassicae</name>
    <dbReference type="NCBI Taxonomy" id="86971"/>
    <lineage>
        <taxon>Eukaryota</taxon>
        <taxon>Metazoa</taxon>
        <taxon>Ecdysozoa</taxon>
        <taxon>Arthropoda</taxon>
        <taxon>Hexapoda</taxon>
        <taxon>Insecta</taxon>
        <taxon>Pterygota</taxon>
        <taxon>Neoptera</taxon>
        <taxon>Endopterygota</taxon>
        <taxon>Hymenoptera</taxon>
        <taxon>Apocrita</taxon>
        <taxon>Proctotrupomorpha</taxon>
        <taxon>Chalcidoidea</taxon>
        <taxon>Trichogrammatidae</taxon>
        <taxon>Trichogramma</taxon>
    </lineage>
</organism>
<evidence type="ECO:0000313" key="2">
    <source>
        <dbReference type="Proteomes" id="UP000479190"/>
    </source>
</evidence>
<proteinExistence type="predicted"/>
<dbReference type="EMBL" id="CADCXV010000197">
    <property type="protein sequence ID" value="CAB0028800.1"/>
    <property type="molecule type" value="Genomic_DNA"/>
</dbReference>